<protein>
    <recommendedName>
        <fullName evidence="2">Glycosyltransferase family 9 (Heptosyltransferase)</fullName>
    </recommendedName>
</protein>
<gene>
    <name evidence="1" type="ORF">MZO42_03170</name>
</gene>
<evidence type="ECO:0008006" key="2">
    <source>
        <dbReference type="Google" id="ProtNLM"/>
    </source>
</evidence>
<accession>A0ABU3N1F5</accession>
<dbReference type="EMBL" id="JALMLT010000001">
    <property type="protein sequence ID" value="MDT8757689.1"/>
    <property type="molecule type" value="Genomic_DNA"/>
</dbReference>
<name>A0ABU3N1F5_9SPHN</name>
<proteinExistence type="predicted"/>
<evidence type="ECO:0000313" key="1">
    <source>
        <dbReference type="EMBL" id="MDT8757689.1"/>
    </source>
</evidence>
<organism evidence="1">
    <name type="scientific">Sphingomonas psychrotolerans</name>
    <dbReference type="NCBI Taxonomy" id="1327635"/>
    <lineage>
        <taxon>Bacteria</taxon>
        <taxon>Pseudomonadati</taxon>
        <taxon>Pseudomonadota</taxon>
        <taxon>Alphaproteobacteria</taxon>
        <taxon>Sphingomonadales</taxon>
        <taxon>Sphingomonadaceae</taxon>
        <taxon>Sphingomonas</taxon>
    </lineage>
</organism>
<dbReference type="Gene3D" id="3.40.50.2000">
    <property type="entry name" value="Glycogen Phosphorylase B"/>
    <property type="match status" value="1"/>
</dbReference>
<dbReference type="SUPFAM" id="SSF53756">
    <property type="entry name" value="UDP-Glycosyltransferase/glycogen phosphorylase"/>
    <property type="match status" value="1"/>
</dbReference>
<sequence>MRDWTAAMRAGAYETAWALAAKTLAERDPATRDDPTLPYHLRWVWDGRELDGRDVLVRCYHGLGDTIQFARFLPLLAARAASVTVEVQPRLVDLIATVTSAVRLVPFDPAHPLPPADVDVEITELDFALRAAPGAASPPYISAPRAVLPAGTIALCYGAGDWDPERCIPPALLGALCRQAPCITLMPESTDLEVLNPEGCPLDMGATAALVAGSALVITVDTMIAHLAGAMGKPTWLLLKAEPDWRWPPDQPGSAWYPSMRLYAQPRAGDWDAVVARVERDLTAHPLLAAER</sequence>
<comment type="caution">
    <text evidence="1">The sequence shown here is derived from an EMBL/GenBank/DDBJ whole genome shotgun (WGS) entry which is preliminary data.</text>
</comment>
<reference evidence="1" key="1">
    <citation type="submission" date="2022-04" db="EMBL/GenBank/DDBJ databases">
        <title>Tomato heritable bacteria conferring resistance against bacterial wilt.</title>
        <authorList>
            <person name="Yin J."/>
        </authorList>
    </citation>
    <scope>NUCLEOTIDE SEQUENCE</scope>
    <source>
        <strain evidence="1">Cra20</strain>
    </source>
</reference>